<comment type="caution">
    <text evidence="2">The sequence shown here is derived from an EMBL/GenBank/DDBJ whole genome shotgun (WGS) entry which is preliminary data.</text>
</comment>
<dbReference type="InterPro" id="IPR006427">
    <property type="entry name" value="Portal_HK97"/>
</dbReference>
<feature type="region of interest" description="Disordered" evidence="1">
    <location>
        <begin position="382"/>
        <end position="417"/>
    </location>
</feature>
<protein>
    <recommendedName>
        <fullName evidence="3">Phage portal protein</fullName>
    </recommendedName>
</protein>
<evidence type="ECO:0000256" key="1">
    <source>
        <dbReference type="SAM" id="MobiDB-lite"/>
    </source>
</evidence>
<name>A0A0F9IRK8_9ZZZZ</name>
<evidence type="ECO:0008006" key="3">
    <source>
        <dbReference type="Google" id="ProtNLM"/>
    </source>
</evidence>
<dbReference type="InterPro" id="IPR006944">
    <property type="entry name" value="Phage/GTA_portal"/>
</dbReference>
<evidence type="ECO:0000313" key="2">
    <source>
        <dbReference type="EMBL" id="KKL89767.1"/>
    </source>
</evidence>
<sequence length="452" mass="50568">MTILDTMRRGVSGMRASVTLDNLNLSQDFAGGRVLLVGDKSATYEQIYRSQLWINVMVNKLSRGIGRLPLKSYIAGGEPGERERVREGPLADLLARPFEGGSPFDFKSAIIGNLCLYGNAIAVKMRPRPGQPPAELLPPAWGFWTIQPGTNRRVDWYWFNSLGGQRIPFRPEEVIHWKYWAPGRGLEGISPLEPLKDTIKLEDAARRTVISSYEHGARPVGGYSVPGTLKEETALRLREQLNETYGGVDNAYKILLMEGGAKWESMSHSLVDSDVIPTMKLTREEAAAVFDIPPPIVGILDRATFSNITEQHLMLYMDTMGPPLTMFEETLQVQLIDQEPQMAGQFVEFELAEVLKGDVQKRYDAYNKAQWWMTPNEVRARENLPPKDDLDADSLHTPLNTRSEEDESPPPAQALLPEARCPGCDRILARDVLGATIRCRDCKNEARFGASI</sequence>
<organism evidence="2">
    <name type="scientific">marine sediment metagenome</name>
    <dbReference type="NCBI Taxonomy" id="412755"/>
    <lineage>
        <taxon>unclassified sequences</taxon>
        <taxon>metagenomes</taxon>
        <taxon>ecological metagenomes</taxon>
    </lineage>
</organism>
<dbReference type="AlphaFoldDB" id="A0A0F9IRK8"/>
<accession>A0A0F9IRK8</accession>
<proteinExistence type="predicted"/>
<dbReference type="NCBIfam" id="TIGR01537">
    <property type="entry name" value="portal_HK97"/>
    <property type="match status" value="1"/>
</dbReference>
<dbReference type="EMBL" id="LAZR01020194">
    <property type="protein sequence ID" value="KKL89767.1"/>
    <property type="molecule type" value="Genomic_DNA"/>
</dbReference>
<reference evidence="2" key="1">
    <citation type="journal article" date="2015" name="Nature">
        <title>Complex archaea that bridge the gap between prokaryotes and eukaryotes.</title>
        <authorList>
            <person name="Spang A."/>
            <person name="Saw J.H."/>
            <person name="Jorgensen S.L."/>
            <person name="Zaremba-Niedzwiedzka K."/>
            <person name="Martijn J."/>
            <person name="Lind A.E."/>
            <person name="van Eijk R."/>
            <person name="Schleper C."/>
            <person name="Guy L."/>
            <person name="Ettema T.J."/>
        </authorList>
    </citation>
    <scope>NUCLEOTIDE SEQUENCE</scope>
</reference>
<dbReference type="Pfam" id="PF04860">
    <property type="entry name" value="Phage_portal"/>
    <property type="match status" value="1"/>
</dbReference>
<gene>
    <name evidence="2" type="ORF">LCGC14_1911400</name>
</gene>